<keyword evidence="1 4" id="KW-0349">Heme</keyword>
<feature type="domain" description="Cytochrome c" evidence="6">
    <location>
        <begin position="99"/>
        <end position="188"/>
    </location>
</feature>
<evidence type="ECO:0000313" key="8">
    <source>
        <dbReference type="Proteomes" id="UP000075391"/>
    </source>
</evidence>
<dbReference type="PANTHER" id="PTHR40394:SF2">
    <property type="entry name" value="QUINOL:CYTOCHROME C OXIDOREDUCTASE MEMBRANE PROTEIN"/>
    <property type="match status" value="1"/>
</dbReference>
<comment type="caution">
    <text evidence="7">The sequence shown here is derived from an EMBL/GenBank/DDBJ whole genome shotgun (WGS) entry which is preliminary data.</text>
</comment>
<dbReference type="PROSITE" id="PS51007">
    <property type="entry name" value="CYTC"/>
    <property type="match status" value="1"/>
</dbReference>
<evidence type="ECO:0000256" key="4">
    <source>
        <dbReference type="PROSITE-ProRule" id="PRU00433"/>
    </source>
</evidence>
<reference evidence="7 8" key="1">
    <citation type="submission" date="2016-03" db="EMBL/GenBank/DDBJ databases">
        <authorList>
            <person name="Ploux O."/>
        </authorList>
    </citation>
    <scope>NUCLEOTIDE SEQUENCE [LARGE SCALE GENOMIC DNA]</scope>
    <source>
        <strain evidence="7 8">BER2</strain>
    </source>
</reference>
<dbReference type="PROSITE" id="PS51257">
    <property type="entry name" value="PROKAR_LIPOPROTEIN"/>
    <property type="match status" value="1"/>
</dbReference>
<dbReference type="SUPFAM" id="SSF46626">
    <property type="entry name" value="Cytochrome c"/>
    <property type="match status" value="1"/>
</dbReference>
<dbReference type="GO" id="GO:0009055">
    <property type="term" value="F:electron transfer activity"/>
    <property type="evidence" value="ECO:0007669"/>
    <property type="project" value="InterPro"/>
</dbReference>
<dbReference type="InterPro" id="IPR036909">
    <property type="entry name" value="Cyt_c-like_dom_sf"/>
</dbReference>
<evidence type="ECO:0000256" key="5">
    <source>
        <dbReference type="SAM" id="SignalP"/>
    </source>
</evidence>
<dbReference type="Proteomes" id="UP000075391">
    <property type="component" value="Unassembled WGS sequence"/>
</dbReference>
<evidence type="ECO:0000256" key="1">
    <source>
        <dbReference type="ARBA" id="ARBA00022617"/>
    </source>
</evidence>
<dbReference type="GO" id="GO:0046872">
    <property type="term" value="F:metal ion binding"/>
    <property type="evidence" value="ECO:0007669"/>
    <property type="project" value="UniProtKB-KW"/>
</dbReference>
<evidence type="ECO:0000313" key="7">
    <source>
        <dbReference type="EMBL" id="KYG60417.1"/>
    </source>
</evidence>
<evidence type="ECO:0000259" key="6">
    <source>
        <dbReference type="PROSITE" id="PS51007"/>
    </source>
</evidence>
<dbReference type="AlphaFoldDB" id="A0A150WBS3"/>
<dbReference type="Gene3D" id="1.10.760.10">
    <property type="entry name" value="Cytochrome c-like domain"/>
    <property type="match status" value="1"/>
</dbReference>
<dbReference type="EMBL" id="LUKF01000020">
    <property type="protein sequence ID" value="KYG60417.1"/>
    <property type="molecule type" value="Genomic_DNA"/>
</dbReference>
<organism evidence="7 8">
    <name type="scientific">Bdellovibrio bacteriovorus</name>
    <dbReference type="NCBI Taxonomy" id="959"/>
    <lineage>
        <taxon>Bacteria</taxon>
        <taxon>Pseudomonadati</taxon>
        <taxon>Bdellovibrionota</taxon>
        <taxon>Bdellovibrionia</taxon>
        <taxon>Bdellovibrionales</taxon>
        <taxon>Pseudobdellovibrionaceae</taxon>
        <taxon>Bdellovibrio</taxon>
    </lineage>
</organism>
<accession>A0A150WBS3</accession>
<dbReference type="Pfam" id="PF13442">
    <property type="entry name" value="Cytochrome_CBB3"/>
    <property type="match status" value="1"/>
</dbReference>
<dbReference type="PANTHER" id="PTHR40394">
    <property type="entry name" value="LIPOPROTEIN-RELATED"/>
    <property type="match status" value="1"/>
</dbReference>
<feature type="signal peptide" evidence="5">
    <location>
        <begin position="1"/>
        <end position="22"/>
    </location>
</feature>
<sequence>MRSLVNLSVGIAAAGLAALALSSCGPRGNKANVELIQDMMESPAIKAQEYDETSPHHSGMRVPPEGTAPVGFEPYRYATDVEGASKNLKNPLAGQMDETTLLVGQKYYETNCAICHGFKGEGGVAAKSSVSEKMALKPPAVISDKVKAWPDGHLYHVITMGQGVMGPYAAHIPQKYRWQVVNYIRFLEKQSK</sequence>
<gene>
    <name evidence="7" type="ORF">AZI85_13190</name>
</gene>
<evidence type="ECO:0000256" key="3">
    <source>
        <dbReference type="ARBA" id="ARBA00023004"/>
    </source>
</evidence>
<keyword evidence="5" id="KW-0732">Signal</keyword>
<dbReference type="GO" id="GO:0020037">
    <property type="term" value="F:heme binding"/>
    <property type="evidence" value="ECO:0007669"/>
    <property type="project" value="InterPro"/>
</dbReference>
<name>A0A150WBS3_BDEBC</name>
<dbReference type="InterPro" id="IPR009056">
    <property type="entry name" value="Cyt_c-like_dom"/>
</dbReference>
<dbReference type="OrthoDB" id="5296980at2"/>
<keyword evidence="2 4" id="KW-0479">Metal-binding</keyword>
<proteinExistence type="predicted"/>
<evidence type="ECO:0000256" key="2">
    <source>
        <dbReference type="ARBA" id="ARBA00022723"/>
    </source>
</evidence>
<keyword evidence="3 4" id="KW-0408">Iron</keyword>
<protein>
    <recommendedName>
        <fullName evidence="6">Cytochrome c domain-containing protein</fullName>
    </recommendedName>
</protein>
<feature type="chain" id="PRO_5007572475" description="Cytochrome c domain-containing protein" evidence="5">
    <location>
        <begin position="23"/>
        <end position="192"/>
    </location>
</feature>